<dbReference type="InterPro" id="IPR023192">
    <property type="entry name" value="TGS-like_dom_sf"/>
</dbReference>
<keyword evidence="3" id="KW-0175">Coiled coil</keyword>
<dbReference type="Pfam" id="PF06071">
    <property type="entry name" value="YchF-GTPase_C"/>
    <property type="match status" value="1"/>
</dbReference>
<dbReference type="Gene3D" id="3.40.50.300">
    <property type="entry name" value="P-loop containing nucleotide triphosphate hydrolases"/>
    <property type="match status" value="1"/>
</dbReference>
<proteinExistence type="predicted"/>
<keyword evidence="1" id="KW-0547">Nucleotide-binding</keyword>
<dbReference type="PANTHER" id="PTHR23305:SF18">
    <property type="entry name" value="OBG-TYPE G DOMAIN-CONTAINING PROTEIN"/>
    <property type="match status" value="1"/>
</dbReference>
<dbReference type="SUPFAM" id="SSF52540">
    <property type="entry name" value="P-loop containing nucleoside triphosphate hydrolases"/>
    <property type="match status" value="1"/>
</dbReference>
<name>A0A382EWL6_9ZZZZ</name>
<dbReference type="FunFam" id="3.10.20.30:FF:000001">
    <property type="entry name" value="Ribosome-binding ATPase YchF"/>
    <property type="match status" value="1"/>
</dbReference>
<protein>
    <recommendedName>
        <fullName evidence="4">YchF C-terminal domain-containing protein</fullName>
    </recommendedName>
</protein>
<sequence>EICTLKINDDRLIKVGELLGHNKLAYPEITFKEVNILSIKNKAAELKEIESIQNSYGLLLVIKCFENNDSNQILKDIDEIITELIFSDTVIIENIIKRRISNTKGKTKQELENTNSEIELLENLKLHLEKGEPLNSYNLPKTELKKLGGYNLITLKPIFILLNYDEDKSSIETNDNISKIKNKYFYPSKLEMELSELPENESAEFRTSLNIKPRQDYLVLKSLFEAMGKILFITAGDQEIKGWEINKGDNSLIAASKIHSDISKGFIRAEVIEYNTFIELGSWNSCKKEGKVKGNGKEYIVNDGDIINFLHS</sequence>
<dbReference type="InterPro" id="IPR013029">
    <property type="entry name" value="YchF_C"/>
</dbReference>
<evidence type="ECO:0000313" key="5">
    <source>
        <dbReference type="EMBL" id="SVB54494.1"/>
    </source>
</evidence>
<dbReference type="GO" id="GO:0016887">
    <property type="term" value="F:ATP hydrolysis activity"/>
    <property type="evidence" value="ECO:0007669"/>
    <property type="project" value="TreeGrafter"/>
</dbReference>
<feature type="coiled-coil region" evidence="3">
    <location>
        <begin position="104"/>
        <end position="131"/>
    </location>
</feature>
<evidence type="ECO:0000256" key="2">
    <source>
        <dbReference type="ARBA" id="ARBA00022840"/>
    </source>
</evidence>
<dbReference type="Gene3D" id="1.10.150.300">
    <property type="entry name" value="TGS-like domain"/>
    <property type="match status" value="1"/>
</dbReference>
<accession>A0A382EWL6</accession>
<dbReference type="GO" id="GO:0005524">
    <property type="term" value="F:ATP binding"/>
    <property type="evidence" value="ECO:0007669"/>
    <property type="project" value="UniProtKB-KW"/>
</dbReference>
<dbReference type="SUPFAM" id="SSF81271">
    <property type="entry name" value="TGS-like"/>
    <property type="match status" value="1"/>
</dbReference>
<feature type="non-terminal residue" evidence="5">
    <location>
        <position position="1"/>
    </location>
</feature>
<dbReference type="AlphaFoldDB" id="A0A382EWL6"/>
<gene>
    <name evidence="5" type="ORF">METZ01_LOCUS207348</name>
</gene>
<dbReference type="InterPro" id="IPR012675">
    <property type="entry name" value="Beta-grasp_dom_sf"/>
</dbReference>
<dbReference type="Gene3D" id="3.10.20.30">
    <property type="match status" value="1"/>
</dbReference>
<evidence type="ECO:0000259" key="4">
    <source>
        <dbReference type="Pfam" id="PF06071"/>
    </source>
</evidence>
<dbReference type="PANTHER" id="PTHR23305">
    <property type="entry name" value="OBG GTPASE FAMILY"/>
    <property type="match status" value="1"/>
</dbReference>
<organism evidence="5">
    <name type="scientific">marine metagenome</name>
    <dbReference type="NCBI Taxonomy" id="408172"/>
    <lineage>
        <taxon>unclassified sequences</taxon>
        <taxon>metagenomes</taxon>
        <taxon>ecological metagenomes</taxon>
    </lineage>
</organism>
<dbReference type="GO" id="GO:0005737">
    <property type="term" value="C:cytoplasm"/>
    <property type="evidence" value="ECO:0007669"/>
    <property type="project" value="TreeGrafter"/>
</dbReference>
<dbReference type="InterPro" id="IPR027417">
    <property type="entry name" value="P-loop_NTPase"/>
</dbReference>
<evidence type="ECO:0000256" key="3">
    <source>
        <dbReference type="SAM" id="Coils"/>
    </source>
</evidence>
<dbReference type="EMBL" id="UINC01046452">
    <property type="protein sequence ID" value="SVB54494.1"/>
    <property type="molecule type" value="Genomic_DNA"/>
</dbReference>
<keyword evidence="2" id="KW-0067">ATP-binding</keyword>
<feature type="domain" description="YchF C-terminal" evidence="4">
    <location>
        <begin position="231"/>
        <end position="310"/>
    </location>
</feature>
<dbReference type="InterPro" id="IPR012676">
    <property type="entry name" value="TGS-like"/>
</dbReference>
<evidence type="ECO:0000256" key="1">
    <source>
        <dbReference type="ARBA" id="ARBA00022741"/>
    </source>
</evidence>
<reference evidence="5" key="1">
    <citation type="submission" date="2018-05" db="EMBL/GenBank/DDBJ databases">
        <authorList>
            <person name="Lanie J.A."/>
            <person name="Ng W.-L."/>
            <person name="Kazmierczak K.M."/>
            <person name="Andrzejewski T.M."/>
            <person name="Davidsen T.M."/>
            <person name="Wayne K.J."/>
            <person name="Tettelin H."/>
            <person name="Glass J.I."/>
            <person name="Rusch D."/>
            <person name="Podicherti R."/>
            <person name="Tsui H.-C.T."/>
            <person name="Winkler M.E."/>
        </authorList>
    </citation>
    <scope>NUCLEOTIDE SEQUENCE</scope>
</reference>